<dbReference type="EMBL" id="RCHS01003571">
    <property type="protein sequence ID" value="RMX40818.1"/>
    <property type="molecule type" value="Genomic_DNA"/>
</dbReference>
<evidence type="ECO:0000313" key="1">
    <source>
        <dbReference type="EMBL" id="RMX40818.1"/>
    </source>
</evidence>
<name>A0A3M6THR5_POCDA</name>
<dbReference type="Proteomes" id="UP000275408">
    <property type="component" value="Unassembled WGS sequence"/>
</dbReference>
<accession>A0A3M6THR5</accession>
<organism evidence="1 2">
    <name type="scientific">Pocillopora damicornis</name>
    <name type="common">Cauliflower coral</name>
    <name type="synonym">Millepora damicornis</name>
    <dbReference type="NCBI Taxonomy" id="46731"/>
    <lineage>
        <taxon>Eukaryota</taxon>
        <taxon>Metazoa</taxon>
        <taxon>Cnidaria</taxon>
        <taxon>Anthozoa</taxon>
        <taxon>Hexacorallia</taxon>
        <taxon>Scleractinia</taxon>
        <taxon>Astrocoeniina</taxon>
        <taxon>Pocilloporidae</taxon>
        <taxon>Pocillopora</taxon>
    </lineage>
</organism>
<sequence>MILAECLFSNRQCIVKQIGRLFIFVLVSAKAETLDVTGLAKSTRKYFLTVSSTVSIRWLSFSCCSNMIPDTNDSSLSVIPLSVMETSEVAPHTSPRLLMTAIIQN</sequence>
<feature type="non-terminal residue" evidence="1">
    <location>
        <position position="105"/>
    </location>
</feature>
<proteinExistence type="predicted"/>
<protein>
    <submittedName>
        <fullName evidence="1">Uncharacterized protein</fullName>
    </submittedName>
</protein>
<comment type="caution">
    <text evidence="1">The sequence shown here is derived from an EMBL/GenBank/DDBJ whole genome shotgun (WGS) entry which is preliminary data.</text>
</comment>
<gene>
    <name evidence="1" type="ORF">pdam_00006491</name>
</gene>
<dbReference type="AlphaFoldDB" id="A0A3M6THR5"/>
<evidence type="ECO:0000313" key="2">
    <source>
        <dbReference type="Proteomes" id="UP000275408"/>
    </source>
</evidence>
<reference evidence="1 2" key="1">
    <citation type="journal article" date="2018" name="Sci. Rep.">
        <title>Comparative analysis of the Pocillopora damicornis genome highlights role of immune system in coral evolution.</title>
        <authorList>
            <person name="Cunning R."/>
            <person name="Bay R.A."/>
            <person name="Gillette P."/>
            <person name="Baker A.C."/>
            <person name="Traylor-Knowles N."/>
        </authorList>
    </citation>
    <scope>NUCLEOTIDE SEQUENCE [LARGE SCALE GENOMIC DNA]</scope>
    <source>
        <strain evidence="1">RSMAS</strain>
        <tissue evidence="1">Whole animal</tissue>
    </source>
</reference>
<keyword evidence="2" id="KW-1185">Reference proteome</keyword>